<comment type="subcellular location">
    <subcellularLocation>
        <location evidence="1">Cell inner membrane</location>
        <topology evidence="1">Single-pass membrane protein</topology>
        <orientation evidence="1">Periplasmic side</orientation>
    </subcellularLocation>
</comment>
<evidence type="ECO:0000256" key="4">
    <source>
        <dbReference type="ARBA" id="ARBA00022475"/>
    </source>
</evidence>
<keyword evidence="13" id="KW-1185">Reference proteome</keyword>
<evidence type="ECO:0000259" key="11">
    <source>
        <dbReference type="PROSITE" id="PS52015"/>
    </source>
</evidence>
<accession>A0A316EDJ7</accession>
<protein>
    <submittedName>
        <fullName evidence="12">Protein TonB</fullName>
    </submittedName>
</protein>
<keyword evidence="6 10" id="KW-0812">Transmembrane</keyword>
<dbReference type="NCBIfam" id="TIGR01352">
    <property type="entry name" value="tonB_Cterm"/>
    <property type="match status" value="1"/>
</dbReference>
<evidence type="ECO:0000256" key="10">
    <source>
        <dbReference type="SAM" id="Phobius"/>
    </source>
</evidence>
<name>A0A316EDJ7_9BACT</name>
<keyword evidence="5" id="KW-0997">Cell inner membrane</keyword>
<reference evidence="12 13" key="1">
    <citation type="submission" date="2018-05" db="EMBL/GenBank/DDBJ databases">
        <title>Genomic Encyclopedia of Archaeal and Bacterial Type Strains, Phase II (KMG-II): from individual species to whole genera.</title>
        <authorList>
            <person name="Goeker M."/>
        </authorList>
    </citation>
    <scope>NUCLEOTIDE SEQUENCE [LARGE SCALE GENOMIC DNA]</scope>
    <source>
        <strain evidence="12 13">DSM 22214</strain>
    </source>
</reference>
<sequence>MENHQENLETLEDIVFQNRNKSYGAYILRADYQNVIRKSLIIGIGLFCLAILTPMLWAKVDKDIRREVIADVLVMEQPPKEEVKPIEPVTPPPPVEPEPQVRSQVRFMEPEIVDDSKATELPPDQDVLSEATNIGTQNIIGVDEPIPTEDPDANKASQPEMPVAVKTEESNQEFITVEQNPEFMGGMEALAKFLQKNLRYPTSAANANVEGKVFMQFVVGQDGSITKVDILKGIGFGCDEEAQRVVKLMPKWSPGKQSGRAVAVRFTLPISFHLSE</sequence>
<evidence type="ECO:0000256" key="8">
    <source>
        <dbReference type="ARBA" id="ARBA00022989"/>
    </source>
</evidence>
<evidence type="ECO:0000256" key="5">
    <source>
        <dbReference type="ARBA" id="ARBA00022519"/>
    </source>
</evidence>
<dbReference type="SUPFAM" id="SSF74653">
    <property type="entry name" value="TolA/TonB C-terminal domain"/>
    <property type="match status" value="1"/>
</dbReference>
<keyword evidence="4" id="KW-1003">Cell membrane</keyword>
<dbReference type="PANTHER" id="PTHR33446:SF2">
    <property type="entry name" value="PROTEIN TONB"/>
    <property type="match status" value="1"/>
</dbReference>
<evidence type="ECO:0000256" key="6">
    <source>
        <dbReference type="ARBA" id="ARBA00022692"/>
    </source>
</evidence>
<dbReference type="GO" id="GO:0031992">
    <property type="term" value="F:energy transducer activity"/>
    <property type="evidence" value="ECO:0007669"/>
    <property type="project" value="InterPro"/>
</dbReference>
<evidence type="ECO:0000313" key="12">
    <source>
        <dbReference type="EMBL" id="PWK28175.1"/>
    </source>
</evidence>
<comment type="similarity">
    <text evidence="2">Belongs to the TonB family.</text>
</comment>
<keyword evidence="8 10" id="KW-1133">Transmembrane helix</keyword>
<feature type="domain" description="TonB C-terminal" evidence="11">
    <location>
        <begin position="185"/>
        <end position="276"/>
    </location>
</feature>
<dbReference type="Proteomes" id="UP000245489">
    <property type="component" value="Unassembled WGS sequence"/>
</dbReference>
<dbReference type="InterPro" id="IPR006260">
    <property type="entry name" value="TonB/TolA_C"/>
</dbReference>
<dbReference type="GO" id="GO:0015891">
    <property type="term" value="P:siderophore transport"/>
    <property type="evidence" value="ECO:0007669"/>
    <property type="project" value="InterPro"/>
</dbReference>
<evidence type="ECO:0000256" key="2">
    <source>
        <dbReference type="ARBA" id="ARBA00006555"/>
    </source>
</evidence>
<dbReference type="AlphaFoldDB" id="A0A316EDJ7"/>
<evidence type="ECO:0000313" key="13">
    <source>
        <dbReference type="Proteomes" id="UP000245489"/>
    </source>
</evidence>
<dbReference type="GO" id="GO:0015031">
    <property type="term" value="P:protein transport"/>
    <property type="evidence" value="ECO:0007669"/>
    <property type="project" value="UniProtKB-KW"/>
</dbReference>
<evidence type="ECO:0000256" key="3">
    <source>
        <dbReference type="ARBA" id="ARBA00022448"/>
    </source>
</evidence>
<dbReference type="EMBL" id="QGGO01000004">
    <property type="protein sequence ID" value="PWK28175.1"/>
    <property type="molecule type" value="Genomic_DNA"/>
</dbReference>
<dbReference type="Pfam" id="PF03544">
    <property type="entry name" value="TonB_C"/>
    <property type="match status" value="1"/>
</dbReference>
<evidence type="ECO:0000256" key="9">
    <source>
        <dbReference type="ARBA" id="ARBA00023136"/>
    </source>
</evidence>
<keyword evidence="7" id="KW-0653">Protein transport</keyword>
<dbReference type="OrthoDB" id="9812355at2"/>
<evidence type="ECO:0000256" key="1">
    <source>
        <dbReference type="ARBA" id="ARBA00004383"/>
    </source>
</evidence>
<comment type="caution">
    <text evidence="12">The sequence shown here is derived from an EMBL/GenBank/DDBJ whole genome shotgun (WGS) entry which is preliminary data.</text>
</comment>
<dbReference type="PROSITE" id="PS52015">
    <property type="entry name" value="TONB_CTD"/>
    <property type="match status" value="1"/>
</dbReference>
<dbReference type="GO" id="GO:0055085">
    <property type="term" value="P:transmembrane transport"/>
    <property type="evidence" value="ECO:0007669"/>
    <property type="project" value="InterPro"/>
</dbReference>
<organism evidence="12 13">
    <name type="scientific">Arcicella aurantiaca</name>
    <dbReference type="NCBI Taxonomy" id="591202"/>
    <lineage>
        <taxon>Bacteria</taxon>
        <taxon>Pseudomonadati</taxon>
        <taxon>Bacteroidota</taxon>
        <taxon>Cytophagia</taxon>
        <taxon>Cytophagales</taxon>
        <taxon>Flectobacillaceae</taxon>
        <taxon>Arcicella</taxon>
    </lineage>
</organism>
<dbReference type="GO" id="GO:0030288">
    <property type="term" value="C:outer membrane-bounded periplasmic space"/>
    <property type="evidence" value="ECO:0007669"/>
    <property type="project" value="InterPro"/>
</dbReference>
<dbReference type="InterPro" id="IPR003538">
    <property type="entry name" value="TonB"/>
</dbReference>
<dbReference type="InterPro" id="IPR037682">
    <property type="entry name" value="TonB_C"/>
</dbReference>
<evidence type="ECO:0000256" key="7">
    <source>
        <dbReference type="ARBA" id="ARBA00022927"/>
    </source>
</evidence>
<dbReference type="InterPro" id="IPR051045">
    <property type="entry name" value="TonB-dependent_transducer"/>
</dbReference>
<proteinExistence type="inferred from homology"/>
<dbReference type="GO" id="GO:0098797">
    <property type="term" value="C:plasma membrane protein complex"/>
    <property type="evidence" value="ECO:0007669"/>
    <property type="project" value="TreeGrafter"/>
</dbReference>
<dbReference type="PRINTS" id="PR01374">
    <property type="entry name" value="TONBPROTEIN"/>
</dbReference>
<keyword evidence="9 10" id="KW-0472">Membrane</keyword>
<dbReference type="Gene3D" id="3.30.1150.10">
    <property type="match status" value="1"/>
</dbReference>
<keyword evidence="3" id="KW-0813">Transport</keyword>
<gene>
    <name evidence="12" type="ORF">LV89_00953</name>
</gene>
<dbReference type="RefSeq" id="WP_109741734.1">
    <property type="nucleotide sequence ID" value="NZ_QGGO01000004.1"/>
</dbReference>
<dbReference type="PANTHER" id="PTHR33446">
    <property type="entry name" value="PROTEIN TONB-RELATED"/>
    <property type="match status" value="1"/>
</dbReference>
<feature type="transmembrane region" description="Helical" evidence="10">
    <location>
        <begin position="40"/>
        <end position="58"/>
    </location>
</feature>